<gene>
    <name evidence="2" type="ORF">J43TS3_32470</name>
</gene>
<proteinExistence type="predicted"/>
<dbReference type="PROSITE" id="PS51257">
    <property type="entry name" value="PROKAR_LIPOPROTEIN"/>
    <property type="match status" value="1"/>
</dbReference>
<evidence type="ECO:0000313" key="2">
    <source>
        <dbReference type="EMBL" id="GIO28636.1"/>
    </source>
</evidence>
<keyword evidence="1" id="KW-0732">Signal</keyword>
<dbReference type="RefSeq" id="WP_212922093.1">
    <property type="nucleotide sequence ID" value="NZ_BORP01000008.1"/>
</dbReference>
<evidence type="ECO:0000313" key="3">
    <source>
        <dbReference type="Proteomes" id="UP000676917"/>
    </source>
</evidence>
<accession>A0A919XAM6</accession>
<organism evidence="2 3">
    <name type="scientific">Ornithinibacillus bavariensis</name>
    <dbReference type="NCBI Taxonomy" id="545502"/>
    <lineage>
        <taxon>Bacteria</taxon>
        <taxon>Bacillati</taxon>
        <taxon>Bacillota</taxon>
        <taxon>Bacilli</taxon>
        <taxon>Bacillales</taxon>
        <taxon>Bacillaceae</taxon>
        <taxon>Ornithinibacillus</taxon>
    </lineage>
</organism>
<keyword evidence="3" id="KW-1185">Reference proteome</keyword>
<feature type="chain" id="PRO_5038801356" description="Sporulation lipoprotein YhcN/YlaJ (Spore_YhcN_YlaJ)" evidence="1">
    <location>
        <begin position="23"/>
        <end position="191"/>
    </location>
</feature>
<evidence type="ECO:0008006" key="4">
    <source>
        <dbReference type="Google" id="ProtNLM"/>
    </source>
</evidence>
<dbReference type="EMBL" id="BORP01000008">
    <property type="protein sequence ID" value="GIO28636.1"/>
    <property type="molecule type" value="Genomic_DNA"/>
</dbReference>
<dbReference type="InterPro" id="IPR019076">
    <property type="entry name" value="Spore_lipoprot_YhcN/YlaJ-like"/>
</dbReference>
<dbReference type="Proteomes" id="UP000676917">
    <property type="component" value="Unassembled WGS sequence"/>
</dbReference>
<sequence>MKNKVLISIVSVSILLSACAHTDTSTGEREQVLDQLDPNRENKTQNTTDINDKFGYVNYKRDQLVQDREDNHVASINRVEMADTIARLILRNEGFNQVAALVTDEHVLIAYDRDEGLSSEVAADIASKTAVSVMPAFYDVYVTDNDTLIPDIQSLHNTTTSSMNYNNTINRIIKEMKKSPQGIKHKEDVMD</sequence>
<dbReference type="AlphaFoldDB" id="A0A919XAM6"/>
<reference evidence="2" key="1">
    <citation type="submission" date="2021-03" db="EMBL/GenBank/DDBJ databases">
        <title>Antimicrobial resistance genes in bacteria isolated from Japanese honey, and their potential for conferring macrolide and lincosamide resistance in the American foulbrood pathogen Paenibacillus larvae.</title>
        <authorList>
            <person name="Okamoto M."/>
            <person name="Kumagai M."/>
            <person name="Kanamori H."/>
            <person name="Takamatsu D."/>
        </authorList>
    </citation>
    <scope>NUCLEOTIDE SEQUENCE</scope>
    <source>
        <strain evidence="2">J43TS3</strain>
    </source>
</reference>
<protein>
    <recommendedName>
        <fullName evidence="4">Sporulation lipoprotein YhcN/YlaJ (Spore_YhcN_YlaJ)</fullName>
    </recommendedName>
</protein>
<comment type="caution">
    <text evidence="2">The sequence shown here is derived from an EMBL/GenBank/DDBJ whole genome shotgun (WGS) entry which is preliminary data.</text>
</comment>
<name>A0A919XAM6_9BACI</name>
<dbReference type="Pfam" id="PF09580">
    <property type="entry name" value="Spore_YhcN_YlaJ"/>
    <property type="match status" value="1"/>
</dbReference>
<evidence type="ECO:0000256" key="1">
    <source>
        <dbReference type="SAM" id="SignalP"/>
    </source>
</evidence>
<feature type="signal peptide" evidence="1">
    <location>
        <begin position="1"/>
        <end position="22"/>
    </location>
</feature>